<comment type="catalytic activity">
    <reaction evidence="7">
        <text>L-cysteinyl-[protein] + hexadecanoyl-CoA = S-hexadecanoyl-L-cysteinyl-[protein] + CoA</text>
        <dbReference type="Rhea" id="RHEA:36683"/>
        <dbReference type="Rhea" id="RHEA-COMP:10131"/>
        <dbReference type="Rhea" id="RHEA-COMP:11032"/>
        <dbReference type="ChEBI" id="CHEBI:29950"/>
        <dbReference type="ChEBI" id="CHEBI:57287"/>
        <dbReference type="ChEBI" id="CHEBI:57379"/>
        <dbReference type="ChEBI" id="CHEBI:74151"/>
        <dbReference type="EC" id="2.3.1.225"/>
    </reaction>
</comment>
<dbReference type="EMBL" id="CAJNOV010000242">
    <property type="protein sequence ID" value="CAF1013517.1"/>
    <property type="molecule type" value="Genomic_DNA"/>
</dbReference>
<dbReference type="Proteomes" id="UP000663855">
    <property type="component" value="Unassembled WGS sequence"/>
</dbReference>
<dbReference type="Proteomes" id="UP000663834">
    <property type="component" value="Unassembled WGS sequence"/>
</dbReference>
<comment type="similarity">
    <text evidence="7">Belongs to the DHHC palmitoyltransferase family.</text>
</comment>
<evidence type="ECO:0000313" key="11">
    <source>
        <dbReference type="EMBL" id="CAF1673652.1"/>
    </source>
</evidence>
<dbReference type="EMBL" id="CAJNRE010000798">
    <property type="protein sequence ID" value="CAF1931804.1"/>
    <property type="molecule type" value="Genomic_DNA"/>
</dbReference>
<organism evidence="13 15">
    <name type="scientific">Rotaria magnacalcarata</name>
    <dbReference type="NCBI Taxonomy" id="392030"/>
    <lineage>
        <taxon>Eukaryota</taxon>
        <taxon>Metazoa</taxon>
        <taxon>Spiralia</taxon>
        <taxon>Gnathifera</taxon>
        <taxon>Rotifera</taxon>
        <taxon>Eurotatoria</taxon>
        <taxon>Bdelloidea</taxon>
        <taxon>Philodinida</taxon>
        <taxon>Philodinidae</taxon>
        <taxon>Rotaria</taxon>
    </lineage>
</organism>
<dbReference type="PANTHER" id="PTHR12246">
    <property type="entry name" value="PALMITOYLTRANSFERASE ZDHHC16"/>
    <property type="match status" value="1"/>
</dbReference>
<evidence type="ECO:0000313" key="10">
    <source>
        <dbReference type="EMBL" id="CAF1013517.1"/>
    </source>
</evidence>
<comment type="caution">
    <text evidence="13">The sequence shown here is derived from an EMBL/GenBank/DDBJ whole genome shotgun (WGS) entry which is preliminary data.</text>
</comment>
<proteinExistence type="inferred from homology"/>
<feature type="transmembrane region" description="Helical" evidence="7">
    <location>
        <begin position="238"/>
        <end position="265"/>
    </location>
</feature>
<evidence type="ECO:0000313" key="13">
    <source>
        <dbReference type="EMBL" id="CAF2035417.1"/>
    </source>
</evidence>
<dbReference type="GO" id="GO:0016020">
    <property type="term" value="C:membrane"/>
    <property type="evidence" value="ECO:0007669"/>
    <property type="project" value="UniProtKB-SubCell"/>
</dbReference>
<dbReference type="Pfam" id="PF01529">
    <property type="entry name" value="DHHC"/>
    <property type="match status" value="1"/>
</dbReference>
<name>A0A816NJH7_9BILA</name>
<dbReference type="GO" id="GO:0019706">
    <property type="term" value="F:protein-cysteine S-palmitoyltransferase activity"/>
    <property type="evidence" value="ECO:0007669"/>
    <property type="project" value="UniProtKB-EC"/>
</dbReference>
<accession>A0A816NJH7</accession>
<evidence type="ECO:0000313" key="12">
    <source>
        <dbReference type="EMBL" id="CAF1931804.1"/>
    </source>
</evidence>
<evidence type="ECO:0000259" key="9">
    <source>
        <dbReference type="Pfam" id="PF01529"/>
    </source>
</evidence>
<evidence type="ECO:0000256" key="5">
    <source>
        <dbReference type="ARBA" id="ARBA00023136"/>
    </source>
</evidence>
<comment type="subcellular location">
    <subcellularLocation>
        <location evidence="1">Membrane</location>
        <topology evidence="1">Multi-pass membrane protein</topology>
    </subcellularLocation>
</comment>
<dbReference type="PROSITE" id="PS50216">
    <property type="entry name" value="DHHC"/>
    <property type="match status" value="1"/>
</dbReference>
<evidence type="ECO:0000256" key="6">
    <source>
        <dbReference type="ARBA" id="ARBA00023315"/>
    </source>
</evidence>
<feature type="region of interest" description="Disordered" evidence="8">
    <location>
        <begin position="388"/>
        <end position="416"/>
    </location>
</feature>
<keyword evidence="4 7" id="KW-1133">Transmembrane helix</keyword>
<keyword evidence="6 7" id="KW-0012">Acyltransferase</keyword>
<dbReference type="Proteomes" id="UP000663824">
    <property type="component" value="Unassembled WGS sequence"/>
</dbReference>
<feature type="compositionally biased region" description="Polar residues" evidence="8">
    <location>
        <begin position="396"/>
        <end position="416"/>
    </location>
</feature>
<feature type="transmembrane region" description="Helical" evidence="7">
    <location>
        <begin position="82"/>
        <end position="102"/>
    </location>
</feature>
<dbReference type="InterPro" id="IPR039859">
    <property type="entry name" value="PFA4/ZDH16/20/ERF2-like"/>
</dbReference>
<evidence type="ECO:0000313" key="14">
    <source>
        <dbReference type="EMBL" id="CAF2157311.1"/>
    </source>
</evidence>
<gene>
    <name evidence="10" type="ORF">CJN711_LOCUS2948</name>
    <name evidence="11" type="ORF">KQP761_LOCUS34823</name>
    <name evidence="12" type="ORF">MBJ925_LOCUS4388</name>
    <name evidence="14" type="ORF">WKI299_LOCUS31639</name>
    <name evidence="13" type="ORF">XDN619_LOCUS5829</name>
</gene>
<comment type="domain">
    <text evidence="7">The DHHC domain is required for palmitoyltransferase activity.</text>
</comment>
<evidence type="ECO:0000256" key="8">
    <source>
        <dbReference type="SAM" id="MobiDB-lite"/>
    </source>
</evidence>
<dbReference type="EC" id="2.3.1.225" evidence="7"/>
<evidence type="ECO:0000256" key="2">
    <source>
        <dbReference type="ARBA" id="ARBA00022679"/>
    </source>
</evidence>
<evidence type="ECO:0000313" key="15">
    <source>
        <dbReference type="Proteomes" id="UP000663887"/>
    </source>
</evidence>
<dbReference type="EMBL" id="CAJNRG010001616">
    <property type="protein sequence ID" value="CAF2035417.1"/>
    <property type="molecule type" value="Genomic_DNA"/>
</dbReference>
<evidence type="ECO:0000256" key="4">
    <source>
        <dbReference type="ARBA" id="ARBA00022989"/>
    </source>
</evidence>
<reference evidence="13" key="1">
    <citation type="submission" date="2021-02" db="EMBL/GenBank/DDBJ databases">
        <authorList>
            <person name="Nowell W R."/>
        </authorList>
    </citation>
    <scope>NUCLEOTIDE SEQUENCE</scope>
</reference>
<dbReference type="EMBL" id="CAJNRF010014469">
    <property type="protein sequence ID" value="CAF2157311.1"/>
    <property type="molecule type" value="Genomic_DNA"/>
</dbReference>
<evidence type="ECO:0000256" key="1">
    <source>
        <dbReference type="ARBA" id="ARBA00004141"/>
    </source>
</evidence>
<keyword evidence="2 7" id="KW-0808">Transferase</keyword>
<dbReference type="InterPro" id="IPR001594">
    <property type="entry name" value="Palmitoyltrfase_DHHC"/>
</dbReference>
<dbReference type="AlphaFoldDB" id="A0A816NJH7"/>
<dbReference type="OrthoDB" id="9909019at2759"/>
<evidence type="ECO:0000256" key="7">
    <source>
        <dbReference type="RuleBase" id="RU079119"/>
    </source>
</evidence>
<keyword evidence="3 7" id="KW-0812">Transmembrane</keyword>
<feature type="transmembrane region" description="Helical" evidence="7">
    <location>
        <begin position="118"/>
        <end position="136"/>
    </location>
</feature>
<sequence length="416" mass="48292">MKYNNIHFFSSTSLKDVRQESENLLLEPLLSSIQHTKQSTSDLFVSEEPRDFRSTCFNYISRLKNLCCTMTIRSSSKCCYDILKWIPVIFIVGVLGWSYYAYVVQMCILTIDNVPKKVIYLCIYHSLLILFLWSYYRTVFEPLRGPTREFYIGEVAGEHISAAQTVNERRTALVRLSRETNLPLLTRHIDGSIRYCFICRCIKPDRAHHCSVCEKCVLRYDHHCPWTNSCISYGNYKYFILFLAWALIFCIFVAGTSFEYFILFWQNVTNMEQTQNHSMSSSGKFHLLFLFFVAIVFAISISSLFFYHLFLIGKNRTTVESYRAPIFTNGPQKDGFDLGFKQNFQEIFGNSFMKAIAPIFTTRGDGVNYPINTMILEDLEQQSRNPNRDIILPLDTPSSSINNDRNHLLSGNTNNQ</sequence>
<dbReference type="Proteomes" id="UP000663856">
    <property type="component" value="Unassembled WGS sequence"/>
</dbReference>
<feature type="domain" description="Palmitoyltransferase DHHC" evidence="9">
    <location>
        <begin position="193"/>
        <end position="323"/>
    </location>
</feature>
<dbReference type="Proteomes" id="UP000663887">
    <property type="component" value="Unassembled WGS sequence"/>
</dbReference>
<evidence type="ECO:0000256" key="3">
    <source>
        <dbReference type="ARBA" id="ARBA00022692"/>
    </source>
</evidence>
<protein>
    <recommendedName>
        <fullName evidence="7">Palmitoyltransferase</fullName>
        <ecNumber evidence="7">2.3.1.225</ecNumber>
    </recommendedName>
</protein>
<feature type="transmembrane region" description="Helical" evidence="7">
    <location>
        <begin position="285"/>
        <end position="307"/>
    </location>
</feature>
<dbReference type="EMBL" id="CAJNOW010019599">
    <property type="protein sequence ID" value="CAF1673652.1"/>
    <property type="molecule type" value="Genomic_DNA"/>
</dbReference>
<keyword evidence="5 7" id="KW-0472">Membrane</keyword>